<dbReference type="GO" id="GO:0033499">
    <property type="term" value="P:galactose catabolic process via UDP-galactose, Leloir pathway"/>
    <property type="evidence" value="ECO:0007669"/>
    <property type="project" value="TreeGrafter"/>
</dbReference>
<name>A0A9C6SRI0_BOMTE</name>
<reference evidence="18" key="1">
    <citation type="submission" date="2025-08" db="UniProtKB">
        <authorList>
            <consortium name="RefSeq"/>
        </authorList>
    </citation>
    <scope>IDENTIFICATION</scope>
</reference>
<feature type="binding site" evidence="15">
    <location>
        <position position="295"/>
    </location>
    <ligand>
        <name>beta-D-galactose</name>
        <dbReference type="ChEBI" id="CHEBI:27667"/>
    </ligand>
</feature>
<evidence type="ECO:0000256" key="8">
    <source>
        <dbReference type="ARBA" id="ARBA00022490"/>
    </source>
</evidence>
<feature type="active site" description="Proton acceptor" evidence="14">
    <location>
        <position position="366"/>
    </location>
</feature>
<evidence type="ECO:0000256" key="3">
    <source>
        <dbReference type="ARBA" id="ARBA00004496"/>
    </source>
</evidence>
<keyword evidence="11 13" id="KW-0119">Carbohydrate metabolism</keyword>
<dbReference type="EC" id="5.1.3.3" evidence="13"/>
<dbReference type="GeneID" id="100648993"/>
<dbReference type="PIRSF" id="PIRSF005096">
    <property type="entry name" value="GALM"/>
    <property type="match status" value="1"/>
</dbReference>
<comment type="similarity">
    <text evidence="6 13">Belongs to the aldose epimerase family.</text>
</comment>
<evidence type="ECO:0000256" key="5">
    <source>
        <dbReference type="ARBA" id="ARBA00005028"/>
    </source>
</evidence>
<dbReference type="NCBIfam" id="NF008277">
    <property type="entry name" value="PRK11055.1"/>
    <property type="match status" value="1"/>
</dbReference>
<dbReference type="InterPro" id="IPR011013">
    <property type="entry name" value="Gal_mutarotase_sf_dom"/>
</dbReference>
<dbReference type="PANTHER" id="PTHR10091">
    <property type="entry name" value="ALDOSE-1-EPIMERASE"/>
    <property type="match status" value="1"/>
</dbReference>
<evidence type="ECO:0000256" key="10">
    <source>
        <dbReference type="ARBA" id="ARBA00023235"/>
    </source>
</evidence>
<keyword evidence="10 13" id="KW-0413">Isomerase</keyword>
<proteinExistence type="inferred from homology"/>
<accession>A0A9C6SRI0</accession>
<dbReference type="CDD" id="cd09019">
    <property type="entry name" value="galactose_mutarotase_like"/>
    <property type="match status" value="1"/>
</dbReference>
<dbReference type="InterPro" id="IPR047215">
    <property type="entry name" value="Galactose_mutarotase-like"/>
</dbReference>
<evidence type="ECO:0000256" key="15">
    <source>
        <dbReference type="PIRSR" id="PIRSR005096-2"/>
    </source>
</evidence>
<evidence type="ECO:0000256" key="11">
    <source>
        <dbReference type="ARBA" id="ARBA00023277"/>
    </source>
</evidence>
<evidence type="ECO:0000256" key="4">
    <source>
        <dbReference type="ARBA" id="ARBA00004947"/>
    </source>
</evidence>
<comment type="pathway">
    <text evidence="5 13">Carbohydrate metabolism; hexose metabolism.</text>
</comment>
<evidence type="ECO:0000256" key="6">
    <source>
        <dbReference type="ARBA" id="ARBA00006206"/>
    </source>
</evidence>
<dbReference type="GO" id="GO:0006006">
    <property type="term" value="P:glucose metabolic process"/>
    <property type="evidence" value="ECO:0007669"/>
    <property type="project" value="TreeGrafter"/>
</dbReference>
<evidence type="ECO:0000256" key="1">
    <source>
        <dbReference type="ARBA" id="ARBA00001614"/>
    </source>
</evidence>
<dbReference type="GO" id="GO:0004034">
    <property type="term" value="F:aldose 1-epimerase activity"/>
    <property type="evidence" value="ECO:0007669"/>
    <property type="project" value="UniProtKB-EC"/>
</dbReference>
<dbReference type="InterPro" id="IPR008183">
    <property type="entry name" value="Aldose_1/G6P_1-epimerase"/>
</dbReference>
<dbReference type="PANTHER" id="PTHR10091:SF0">
    <property type="entry name" value="GALACTOSE MUTAROTASE"/>
    <property type="match status" value="1"/>
</dbReference>
<evidence type="ECO:0000313" key="18">
    <source>
        <dbReference type="RefSeq" id="XP_048267142.1"/>
    </source>
</evidence>
<evidence type="ECO:0000256" key="7">
    <source>
        <dbReference type="ARBA" id="ARBA00011245"/>
    </source>
</evidence>
<evidence type="ECO:0000256" key="12">
    <source>
        <dbReference type="ARBA" id="ARBA00045743"/>
    </source>
</evidence>
<keyword evidence="8" id="KW-0963">Cytoplasm</keyword>
<protein>
    <recommendedName>
        <fullName evidence="13">Aldose 1-epimerase</fullName>
        <ecNumber evidence="13">5.1.3.3</ecNumber>
    </recommendedName>
</protein>
<comment type="function">
    <text evidence="12">Mutarotase that catalyzes the interconversion of beta-D-galactose and alpha-D-galactose during galactose metabolism. Beta-D-galactose is metabolized in the liver into glucose 1-phosphate, the primary metabolic fuel, by the action of four enzymes that constitute the Leloir pathway: GALM, GALK1 (galactokinase), GALT (galactose-1-phosphate uridylyltransferase) and GALE (UDP-galactose-4'-epimerase). Involved in the maintenance of the equilibrium between the beta- and alpha-anomers of galactose, therefore ensuring a sufficient supply of the alpha-anomer for GALK1. Also active on D-glucose although shows a preference for galactose over glucose.</text>
</comment>
<organism evidence="17 18">
    <name type="scientific">Bombus terrestris</name>
    <name type="common">Buff-tailed bumblebee</name>
    <name type="synonym">Apis terrestris</name>
    <dbReference type="NCBI Taxonomy" id="30195"/>
    <lineage>
        <taxon>Eukaryota</taxon>
        <taxon>Metazoa</taxon>
        <taxon>Ecdysozoa</taxon>
        <taxon>Arthropoda</taxon>
        <taxon>Hexapoda</taxon>
        <taxon>Insecta</taxon>
        <taxon>Pterygota</taxon>
        <taxon>Neoptera</taxon>
        <taxon>Endopterygota</taxon>
        <taxon>Hymenoptera</taxon>
        <taxon>Apocrita</taxon>
        <taxon>Aculeata</taxon>
        <taxon>Apoidea</taxon>
        <taxon>Anthophila</taxon>
        <taxon>Apidae</taxon>
        <taxon>Bombus</taxon>
        <taxon>Bombus</taxon>
    </lineage>
</organism>
<comment type="catalytic activity">
    <reaction evidence="2">
        <text>alpha-D-galactose = beta-D-galactose</text>
        <dbReference type="Rhea" id="RHEA:28675"/>
        <dbReference type="ChEBI" id="CHEBI:27667"/>
        <dbReference type="ChEBI" id="CHEBI:28061"/>
        <dbReference type="EC" id="5.1.3.3"/>
    </reaction>
    <physiologicalReaction direction="right-to-left" evidence="2">
        <dbReference type="Rhea" id="RHEA:28677"/>
    </physiologicalReaction>
</comment>
<comment type="subunit">
    <text evidence="7">Monomer.</text>
</comment>
<dbReference type="Proteomes" id="UP000835206">
    <property type="component" value="Chromosome 12"/>
</dbReference>
<dbReference type="PROSITE" id="PS00545">
    <property type="entry name" value="ALDOSE_1_EPIMERASE"/>
    <property type="match status" value="1"/>
</dbReference>
<dbReference type="GO" id="GO:0005737">
    <property type="term" value="C:cytoplasm"/>
    <property type="evidence" value="ECO:0007669"/>
    <property type="project" value="UniProtKB-SubCell"/>
</dbReference>
<feature type="binding site" evidence="16">
    <location>
        <begin position="226"/>
        <end position="228"/>
    </location>
    <ligand>
        <name>beta-D-galactose</name>
        <dbReference type="ChEBI" id="CHEBI:27667"/>
    </ligand>
</feature>
<dbReference type="InterPro" id="IPR015443">
    <property type="entry name" value="Aldose_1-epimerase"/>
</dbReference>
<feature type="active site" description="Proton donor" evidence="14">
    <location>
        <position position="226"/>
    </location>
</feature>
<dbReference type="RefSeq" id="XP_048267142.1">
    <property type="nucleotide sequence ID" value="XM_048411185.1"/>
</dbReference>
<feature type="binding site" evidence="16">
    <location>
        <begin position="130"/>
        <end position="131"/>
    </location>
    <ligand>
        <name>beta-D-galactose</name>
        <dbReference type="ChEBI" id="CHEBI:27667"/>
    </ligand>
</feature>
<comment type="catalytic activity">
    <reaction evidence="1 13">
        <text>alpha-D-glucose = beta-D-glucose</text>
        <dbReference type="Rhea" id="RHEA:10264"/>
        <dbReference type="ChEBI" id="CHEBI:15903"/>
        <dbReference type="ChEBI" id="CHEBI:17925"/>
        <dbReference type="EC" id="5.1.3.3"/>
    </reaction>
</comment>
<evidence type="ECO:0000256" key="2">
    <source>
        <dbReference type="ARBA" id="ARBA00001712"/>
    </source>
</evidence>
<keyword evidence="9" id="KW-0597">Phosphoprotein</keyword>
<comment type="pathway">
    <text evidence="4">Carbohydrate metabolism; galactose metabolism.</text>
</comment>
<evidence type="ECO:0000256" key="13">
    <source>
        <dbReference type="PIRNR" id="PIRNR005096"/>
    </source>
</evidence>
<dbReference type="InterPro" id="IPR018052">
    <property type="entry name" value="Ald1_epimerase_CS"/>
</dbReference>
<evidence type="ECO:0000256" key="9">
    <source>
        <dbReference type="ARBA" id="ARBA00022553"/>
    </source>
</evidence>
<sequence length="402" mass="44712">MAIILFPLKRTLASVRACVRALYKYKYCNRCFVHIISAPIRSIMDSNGEQLISCTKWGSVDGQSIEKYTLKNNAGQEVDIVTYGATITSIRTPDKDGRIADVVLGFDKVEDYSSTVYKPYFGATIGRVANRIKNGEFTLNGKKYHLAKNAGQNSLHGGFKGWSSKIWNAAIQRNQLVLSLLSEDGDEGYPGDAIASVTFQLTIDGELRIEMKVFVTKATPINLTNHSYFNLAGHNGNASELYKHQFTLNADHWTVTDTESIPTGEIRSVLGTVMDLRNSTILGDVIDKVPGGGYDYNFCLRVNDTANERNLVAKVLHPTSGRYLQVFSNQPGLQFYTANFLPERETPGIRGKNGTTYFKHGAFCLETQNYPDAVNQENFPNSILEPGQLYRHTVIYKFGVVA</sequence>
<dbReference type="InterPro" id="IPR014718">
    <property type="entry name" value="GH-type_carb-bd"/>
</dbReference>
<dbReference type="Pfam" id="PF01263">
    <property type="entry name" value="Aldose_epim"/>
    <property type="match status" value="1"/>
</dbReference>
<evidence type="ECO:0000256" key="14">
    <source>
        <dbReference type="PIRSR" id="PIRSR005096-1"/>
    </source>
</evidence>
<dbReference type="OrthoDB" id="274691at2759"/>
<gene>
    <name evidence="18" type="primary">LOC100648993</name>
</gene>
<dbReference type="GO" id="GO:0030246">
    <property type="term" value="F:carbohydrate binding"/>
    <property type="evidence" value="ECO:0007669"/>
    <property type="project" value="InterPro"/>
</dbReference>
<evidence type="ECO:0000313" key="17">
    <source>
        <dbReference type="Proteomes" id="UP000835206"/>
    </source>
</evidence>
<dbReference type="AlphaFoldDB" id="A0A9C6SRI0"/>
<dbReference type="FunFam" id="2.70.98.10:FF:000003">
    <property type="entry name" value="Aldose 1-epimerase"/>
    <property type="match status" value="1"/>
</dbReference>
<keyword evidence="17" id="KW-1185">Reference proteome</keyword>
<evidence type="ECO:0000256" key="16">
    <source>
        <dbReference type="PIRSR" id="PIRSR005096-3"/>
    </source>
</evidence>
<dbReference type="Gene3D" id="2.70.98.10">
    <property type="match status" value="1"/>
</dbReference>
<comment type="subcellular location">
    <subcellularLocation>
        <location evidence="3">Cytoplasm</location>
    </subcellularLocation>
</comment>
<dbReference type="SUPFAM" id="SSF74650">
    <property type="entry name" value="Galactose mutarotase-like"/>
    <property type="match status" value="1"/>
</dbReference>